<dbReference type="Proteomes" id="UP000828251">
    <property type="component" value="Unassembled WGS sequence"/>
</dbReference>
<gene>
    <name evidence="2" type="ORF">J1N35_017322</name>
</gene>
<keyword evidence="3" id="KW-1185">Reference proteome</keyword>
<evidence type="ECO:0000313" key="3">
    <source>
        <dbReference type="Proteomes" id="UP000828251"/>
    </source>
</evidence>
<comment type="caution">
    <text evidence="2">The sequence shown here is derived from an EMBL/GenBank/DDBJ whole genome shotgun (WGS) entry which is preliminary data.</text>
</comment>
<reference evidence="2 3" key="1">
    <citation type="journal article" date="2021" name="Plant Biotechnol. J.">
        <title>Multi-omics assisted identification of the key and species-specific regulatory components of drought-tolerant mechanisms in Gossypium stocksii.</title>
        <authorList>
            <person name="Yu D."/>
            <person name="Ke L."/>
            <person name="Zhang D."/>
            <person name="Wu Y."/>
            <person name="Sun Y."/>
            <person name="Mei J."/>
            <person name="Sun J."/>
            <person name="Sun Y."/>
        </authorList>
    </citation>
    <scope>NUCLEOTIDE SEQUENCE [LARGE SCALE GENOMIC DNA]</scope>
    <source>
        <strain evidence="3">cv. E1</strain>
        <tissue evidence="2">Leaf</tissue>
    </source>
</reference>
<protein>
    <recommendedName>
        <fullName evidence="1">Ty3 transposon capsid-like protein domain-containing protein</fullName>
    </recommendedName>
</protein>
<sequence>MVSELVRSYGCGGRNNESIEGAWTTASHSPPISVNSGISSKGKGILGSPPGFPAKEPLIVSPLADLGHSGAPSGGALNGGLHQLTWEAYSRGIRERFRYDSFLDPMIELVTLKQQGSVDQFHDGFLSLLNQLNLSESYALSIFVSNLKPEIGQYLRLFKPQSLMEGYNLARQVENIVFGSTKKGFASGNGYQFSRPLFPMPRVQHGMGSSNATGGFVQSNLGQKIPSKLLSQAELEDRRRKGLCFLCGLKYSPGHKCSKSQLYQLVIEPV</sequence>
<evidence type="ECO:0000313" key="2">
    <source>
        <dbReference type="EMBL" id="KAH1090065.1"/>
    </source>
</evidence>
<dbReference type="Pfam" id="PF19259">
    <property type="entry name" value="Ty3_capsid"/>
    <property type="match status" value="1"/>
</dbReference>
<dbReference type="InterPro" id="IPR045358">
    <property type="entry name" value="Ty3_capsid"/>
</dbReference>
<organism evidence="2 3">
    <name type="scientific">Gossypium stocksii</name>
    <dbReference type="NCBI Taxonomy" id="47602"/>
    <lineage>
        <taxon>Eukaryota</taxon>
        <taxon>Viridiplantae</taxon>
        <taxon>Streptophyta</taxon>
        <taxon>Embryophyta</taxon>
        <taxon>Tracheophyta</taxon>
        <taxon>Spermatophyta</taxon>
        <taxon>Magnoliopsida</taxon>
        <taxon>eudicotyledons</taxon>
        <taxon>Gunneridae</taxon>
        <taxon>Pentapetalae</taxon>
        <taxon>rosids</taxon>
        <taxon>malvids</taxon>
        <taxon>Malvales</taxon>
        <taxon>Malvaceae</taxon>
        <taxon>Malvoideae</taxon>
        <taxon>Gossypium</taxon>
    </lineage>
</organism>
<dbReference type="OrthoDB" id="10057496at2759"/>
<accession>A0A9D3VP14</accession>
<dbReference type="EMBL" id="JAIQCV010000006">
    <property type="protein sequence ID" value="KAH1090065.1"/>
    <property type="molecule type" value="Genomic_DNA"/>
</dbReference>
<evidence type="ECO:0000259" key="1">
    <source>
        <dbReference type="Pfam" id="PF19259"/>
    </source>
</evidence>
<dbReference type="AlphaFoldDB" id="A0A9D3VP14"/>
<feature type="domain" description="Ty3 transposon capsid-like protein" evidence="1">
    <location>
        <begin position="82"/>
        <end position="177"/>
    </location>
</feature>
<proteinExistence type="predicted"/>
<name>A0A9D3VP14_9ROSI</name>